<dbReference type="InterPro" id="IPR014746">
    <property type="entry name" value="Gln_synth/guanido_kin_cat_dom"/>
</dbReference>
<dbReference type="Gene3D" id="3.30.590.10">
    <property type="entry name" value="Glutamine synthetase/guanido kinase, catalytic domain"/>
    <property type="match status" value="1"/>
</dbReference>
<keyword evidence="1" id="KW-1185">Reference proteome</keyword>
<dbReference type="PANTHER" id="PTHR20852:SF44">
    <property type="entry name" value="GLUTAMINE SYNTHETASE 1, MITOCHONDRIAL"/>
    <property type="match status" value="1"/>
</dbReference>
<dbReference type="SUPFAM" id="SSF55931">
    <property type="entry name" value="Glutamine synthetase/guanido kinase"/>
    <property type="match status" value="1"/>
</dbReference>
<sequence length="93" mass="10466">AILIKPSAIEKIEKNEVGSSIGVKTTDDLLISRYILLHIYEEFNIVVAFEGPWNGAGAHTNFSIKAMPDGDMKPIERSIRKLSKHRDHHKKSL</sequence>
<dbReference type="GO" id="GO:0005737">
    <property type="term" value="C:cytoplasm"/>
    <property type="evidence" value="ECO:0007669"/>
    <property type="project" value="TreeGrafter"/>
</dbReference>
<dbReference type="KEGG" id="gfs:119641897"/>
<accession>A0A9C5Z7P0</accession>
<gene>
    <name evidence="2" type="primary">LOC119641897</name>
</gene>
<proteinExistence type="predicted"/>
<dbReference type="RefSeq" id="XP_037896715.1">
    <property type="nucleotide sequence ID" value="XM_038040787.1"/>
</dbReference>
<evidence type="ECO:0000313" key="1">
    <source>
        <dbReference type="Proteomes" id="UP000092443"/>
    </source>
</evidence>
<protein>
    <submittedName>
        <fullName evidence="2">Glutamine synthetase 1, mitochondrial-like</fullName>
    </submittedName>
</protein>
<dbReference type="GO" id="GO:0006542">
    <property type="term" value="P:glutamine biosynthetic process"/>
    <property type="evidence" value="ECO:0007669"/>
    <property type="project" value="TreeGrafter"/>
</dbReference>
<dbReference type="PANTHER" id="PTHR20852">
    <property type="entry name" value="GLUTAMINE SYNTHETASE"/>
    <property type="match status" value="1"/>
</dbReference>
<dbReference type="AlphaFoldDB" id="A0A9C5Z7P0"/>
<reference evidence="2" key="1">
    <citation type="submission" date="2025-08" db="UniProtKB">
        <authorList>
            <consortium name="RefSeq"/>
        </authorList>
    </citation>
    <scope>IDENTIFICATION</scope>
    <source>
        <tissue evidence="2">Whole body pupa</tissue>
    </source>
</reference>
<organism evidence="1 2">
    <name type="scientific">Glossina fuscipes</name>
    <dbReference type="NCBI Taxonomy" id="7396"/>
    <lineage>
        <taxon>Eukaryota</taxon>
        <taxon>Metazoa</taxon>
        <taxon>Ecdysozoa</taxon>
        <taxon>Arthropoda</taxon>
        <taxon>Hexapoda</taxon>
        <taxon>Insecta</taxon>
        <taxon>Pterygota</taxon>
        <taxon>Neoptera</taxon>
        <taxon>Endopterygota</taxon>
        <taxon>Diptera</taxon>
        <taxon>Brachycera</taxon>
        <taxon>Muscomorpha</taxon>
        <taxon>Hippoboscoidea</taxon>
        <taxon>Glossinidae</taxon>
        <taxon>Glossina</taxon>
    </lineage>
</organism>
<dbReference type="InterPro" id="IPR050292">
    <property type="entry name" value="Glutamine_Synthetase"/>
</dbReference>
<name>A0A9C5Z7P0_9MUSC</name>
<dbReference type="Proteomes" id="UP000092443">
    <property type="component" value="Unplaced"/>
</dbReference>
<feature type="non-terminal residue" evidence="2">
    <location>
        <position position="1"/>
    </location>
</feature>
<dbReference type="GO" id="GO:0004356">
    <property type="term" value="F:glutamine synthetase activity"/>
    <property type="evidence" value="ECO:0007669"/>
    <property type="project" value="TreeGrafter"/>
</dbReference>
<evidence type="ECO:0000313" key="2">
    <source>
        <dbReference type="RefSeq" id="XP_037896715.1"/>
    </source>
</evidence>
<dbReference type="GeneID" id="119641897"/>